<dbReference type="Proteomes" id="UP000807371">
    <property type="component" value="Unassembled WGS sequence"/>
</dbReference>
<dbReference type="PRINTS" id="PR00364">
    <property type="entry name" value="DISEASERSIST"/>
</dbReference>
<feature type="repeat" description="TPR" evidence="1">
    <location>
        <begin position="578"/>
        <end position="611"/>
    </location>
</feature>
<dbReference type="Pfam" id="PF13424">
    <property type="entry name" value="TPR_12"/>
    <property type="match status" value="1"/>
</dbReference>
<comment type="caution">
    <text evidence="4">The sequence shown here is derived from an EMBL/GenBank/DDBJ whole genome shotgun (WGS) entry which is preliminary data.</text>
</comment>
<dbReference type="InterPro" id="IPR003593">
    <property type="entry name" value="AAA+_ATPase"/>
</dbReference>
<feature type="compositionally biased region" description="Low complexity" evidence="2">
    <location>
        <begin position="30"/>
        <end position="54"/>
    </location>
</feature>
<evidence type="ECO:0000256" key="2">
    <source>
        <dbReference type="SAM" id="MobiDB-lite"/>
    </source>
</evidence>
<dbReference type="InterPro" id="IPR027417">
    <property type="entry name" value="P-loop_NTPase"/>
</dbReference>
<evidence type="ECO:0000313" key="4">
    <source>
        <dbReference type="EMBL" id="MBH5334166.1"/>
    </source>
</evidence>
<reference evidence="4 5" key="1">
    <citation type="submission" date="2020-09" db="EMBL/GenBank/DDBJ databases">
        <title>Biosynthesis of the nuclear factor of activated T cells inhibitor NFAT-133 and its congeners in Streptomyces pactum.</title>
        <authorList>
            <person name="Zhou W."/>
            <person name="Posri P."/>
            <person name="Abugrain M.E."/>
            <person name="Weisberg A.J."/>
            <person name="Chang J.H."/>
            <person name="Mahmud T."/>
        </authorList>
    </citation>
    <scope>NUCLEOTIDE SEQUENCE [LARGE SCALE GENOMIC DNA]</scope>
    <source>
        <strain evidence="4 5">ATCC 27456</strain>
    </source>
</reference>
<dbReference type="SUPFAM" id="SSF52540">
    <property type="entry name" value="P-loop containing nucleoside triphosphate hydrolases"/>
    <property type="match status" value="1"/>
</dbReference>
<keyword evidence="1" id="KW-0802">TPR repeat</keyword>
<dbReference type="Pfam" id="PF13401">
    <property type="entry name" value="AAA_22"/>
    <property type="match status" value="1"/>
</dbReference>
<dbReference type="PROSITE" id="PS50837">
    <property type="entry name" value="NACHT"/>
    <property type="match status" value="1"/>
</dbReference>
<sequence length="753" mass="78531">MAEQAVGTEGAPGDRRAKAVTPGTGGTGAGRARASTGSRPAHSTTPAPGTPGTTDPGGPGSDDHLPGDPVRGALVGRQRELAALRSDIGRAGLDTLAGREVPRGRVLLIAGRPGSGRTALAEELVRRVRSDYPDGVLRARLTTSCGEPLPPATAARDLLAALGADAPPGADEEELSELLRDACRDKRAILLLDDANSAEQVDLLLPHAPGCLVVAVSGGPLTGIPDVRPCTLGGLDTGSAVTMLAGYAGSTRITCDPVAAESVATACGGQPAALALVGGWLAARPKASVSDAGRQLALVPDDGADDLAPAPVRRAFRLVLSALPAPAARVLRLLALAPDGTVDAVSASALAGCSVATAQDLLTDFVACGLLRPPAEPDDGPQAGGAGAALPPRYQVPGCLDALIHAALAEDERPAEVKLARARLLERTVRRLTACELAARTGDPAARTALGELPAALRFPSRAAAGRWLDRWLRELREAARLAVEDGQLDTLARRLVAALAQALAAHRGFTAAAPELYELHQLVLDVARRRDLPLEEAAALLNLGDLDARAGRTGEAMGRYKEALDAARAAEDPYATGRALESIGATYQEAGDWQRAADWYGRALALHLTRRELAAEARLYGRIGVVHTYAGQWGEALRAWRAAGAASRRLGDPAGHARALAETARVQEYAGRPREALRTCLEAVELARRAGDLRLQAAVRIRTADTLERLGQVSAAELHRNAAERLLARVSRGEPEGKQDRTYEISSTPRKD</sequence>
<dbReference type="PANTHER" id="PTHR47691">
    <property type="entry name" value="REGULATOR-RELATED"/>
    <property type="match status" value="1"/>
</dbReference>
<evidence type="ECO:0000259" key="3">
    <source>
        <dbReference type="PROSITE" id="PS50837"/>
    </source>
</evidence>
<dbReference type="PANTHER" id="PTHR47691:SF3">
    <property type="entry name" value="HTH-TYPE TRANSCRIPTIONAL REGULATOR RV0890C-RELATED"/>
    <property type="match status" value="1"/>
</dbReference>
<feature type="region of interest" description="Disordered" evidence="2">
    <location>
        <begin position="1"/>
        <end position="71"/>
    </location>
</feature>
<dbReference type="InterPro" id="IPR049945">
    <property type="entry name" value="AAA_22"/>
</dbReference>
<evidence type="ECO:0000256" key="1">
    <source>
        <dbReference type="PROSITE-ProRule" id="PRU00339"/>
    </source>
</evidence>
<dbReference type="SMART" id="SM00382">
    <property type="entry name" value="AAA"/>
    <property type="match status" value="1"/>
</dbReference>
<dbReference type="SUPFAM" id="SSF48452">
    <property type="entry name" value="TPR-like"/>
    <property type="match status" value="2"/>
</dbReference>
<dbReference type="PROSITE" id="PS50005">
    <property type="entry name" value="TPR"/>
    <property type="match status" value="1"/>
</dbReference>
<proteinExistence type="predicted"/>
<feature type="domain" description="NACHT" evidence="3">
    <location>
        <begin position="105"/>
        <end position="196"/>
    </location>
</feature>
<dbReference type="Gene3D" id="3.40.50.300">
    <property type="entry name" value="P-loop containing nucleotide triphosphate hydrolases"/>
    <property type="match status" value="1"/>
</dbReference>
<accession>A0ABS0NG64</accession>
<dbReference type="RefSeq" id="WP_197987894.1">
    <property type="nucleotide sequence ID" value="NZ_JACYXC010000001.1"/>
</dbReference>
<dbReference type="SMART" id="SM00028">
    <property type="entry name" value="TPR"/>
    <property type="match status" value="4"/>
</dbReference>
<dbReference type="InterPro" id="IPR019734">
    <property type="entry name" value="TPR_rpt"/>
</dbReference>
<organism evidence="4 5">
    <name type="scientific">Streptomyces pactum</name>
    <dbReference type="NCBI Taxonomy" id="68249"/>
    <lineage>
        <taxon>Bacteria</taxon>
        <taxon>Bacillati</taxon>
        <taxon>Actinomycetota</taxon>
        <taxon>Actinomycetes</taxon>
        <taxon>Kitasatosporales</taxon>
        <taxon>Streptomycetaceae</taxon>
        <taxon>Streptomyces</taxon>
    </lineage>
</organism>
<feature type="region of interest" description="Disordered" evidence="2">
    <location>
        <begin position="731"/>
        <end position="753"/>
    </location>
</feature>
<dbReference type="EMBL" id="JACYXC010000001">
    <property type="protein sequence ID" value="MBH5334166.1"/>
    <property type="molecule type" value="Genomic_DNA"/>
</dbReference>
<gene>
    <name evidence="4" type="ORF">IHE55_04845</name>
</gene>
<protein>
    <submittedName>
        <fullName evidence="4">Tetratricopeptide repeat protein</fullName>
    </submittedName>
</protein>
<name>A0ABS0NG64_9ACTN</name>
<dbReference type="InterPro" id="IPR011990">
    <property type="entry name" value="TPR-like_helical_dom_sf"/>
</dbReference>
<evidence type="ECO:0000313" key="5">
    <source>
        <dbReference type="Proteomes" id="UP000807371"/>
    </source>
</evidence>
<keyword evidence="5" id="KW-1185">Reference proteome</keyword>
<dbReference type="InterPro" id="IPR007111">
    <property type="entry name" value="NACHT_NTPase"/>
</dbReference>
<dbReference type="Gene3D" id="1.25.40.10">
    <property type="entry name" value="Tetratricopeptide repeat domain"/>
    <property type="match status" value="1"/>
</dbReference>